<accession>A0ABY8D3N2</accession>
<name>A0ABY8D3N2_9HYPH</name>
<keyword evidence="2" id="KW-0175">Coiled coil</keyword>
<proteinExistence type="inferred from homology"/>
<evidence type="ECO:0000259" key="3">
    <source>
        <dbReference type="Pfam" id="PF00582"/>
    </source>
</evidence>
<dbReference type="InterPro" id="IPR006015">
    <property type="entry name" value="Universal_stress_UspA"/>
</dbReference>
<dbReference type="SUPFAM" id="SSF52402">
    <property type="entry name" value="Adenine nucleotide alpha hydrolases-like"/>
    <property type="match status" value="1"/>
</dbReference>
<dbReference type="RefSeq" id="WP_280736397.1">
    <property type="nucleotide sequence ID" value="NZ_CP120369.1"/>
</dbReference>
<keyword evidence="5" id="KW-1185">Reference proteome</keyword>
<dbReference type="Gene3D" id="3.40.50.12370">
    <property type="match status" value="1"/>
</dbReference>
<protein>
    <submittedName>
        <fullName evidence="4">Universal stress protein</fullName>
    </submittedName>
</protein>
<feature type="domain" description="UspA" evidence="3">
    <location>
        <begin position="171"/>
        <end position="293"/>
    </location>
</feature>
<geneLocation type="plasmid" evidence="4 5">
    <name>unnamed</name>
</geneLocation>
<evidence type="ECO:0000256" key="2">
    <source>
        <dbReference type="SAM" id="Coils"/>
    </source>
</evidence>
<dbReference type="Pfam" id="PF00582">
    <property type="entry name" value="Usp"/>
    <property type="match status" value="1"/>
</dbReference>
<comment type="similarity">
    <text evidence="1">Belongs to the universal stress protein A family.</text>
</comment>
<reference evidence="4 5" key="1">
    <citation type="submission" date="2023-03" db="EMBL/GenBank/DDBJ databases">
        <authorList>
            <person name="Kaur S."/>
            <person name="Espinosa-Saiz D."/>
            <person name="Velazquez E."/>
            <person name="Menendez E."/>
            <person name="diCenzo G.C."/>
        </authorList>
    </citation>
    <scope>NUCLEOTIDE SEQUENCE [LARGE SCALE GENOMIC DNA]</scope>
    <source>
        <strain evidence="4 5">LMG 27395</strain>
        <plasmid evidence="4 5">unnamed</plasmid>
    </source>
</reference>
<dbReference type="CDD" id="cd00293">
    <property type="entry name" value="USP-like"/>
    <property type="match status" value="1"/>
</dbReference>
<dbReference type="InterPro" id="IPR006016">
    <property type="entry name" value="UspA"/>
</dbReference>
<evidence type="ECO:0000256" key="1">
    <source>
        <dbReference type="ARBA" id="ARBA00008791"/>
    </source>
</evidence>
<gene>
    <name evidence="4" type="ORF">PYH38_005869</name>
</gene>
<feature type="coiled-coil region" evidence="2">
    <location>
        <begin position="68"/>
        <end position="95"/>
    </location>
</feature>
<evidence type="ECO:0000313" key="5">
    <source>
        <dbReference type="Proteomes" id="UP001235547"/>
    </source>
</evidence>
<sequence>MAFKTVLSVTETYHSDQDVITAATLCAEIGARLSVLIIGFATRPAFGGGTGVAAPQRIEVHAVDTVRLEKHCREIEAISQDMIRLERRSEELETLLGAMRLSCDVDSAYCDLASVDEVVRKRALCADLTIIGPSLLENNILGSRVINGSLFESGKPVLVVPKGADATLSPRRVLVGWDSRVEASRAVREALDLLSGAKEVRVTLVDPETTHNGNGAEPGADIGDYLALHGVQVVVDRLQSGGQSVASVLTQHAIDASADMIVMGAYSHRRLHERLFGGVRRWILEKPPMPLFLAR</sequence>
<dbReference type="EMBL" id="CP120372">
    <property type="protein sequence ID" value="WEX85484.1"/>
    <property type="molecule type" value="Genomic_DNA"/>
</dbReference>
<keyword evidence="4" id="KW-0614">Plasmid</keyword>
<dbReference type="PRINTS" id="PR01438">
    <property type="entry name" value="UNVRSLSTRESS"/>
</dbReference>
<dbReference type="Proteomes" id="UP001235547">
    <property type="component" value="Plasmid unnamed"/>
</dbReference>
<organism evidence="4 5">
    <name type="scientific">Sinorhizobium numidicum</name>
    <dbReference type="NCBI Taxonomy" id="680248"/>
    <lineage>
        <taxon>Bacteria</taxon>
        <taxon>Pseudomonadati</taxon>
        <taxon>Pseudomonadota</taxon>
        <taxon>Alphaproteobacteria</taxon>
        <taxon>Hyphomicrobiales</taxon>
        <taxon>Rhizobiaceae</taxon>
        <taxon>Sinorhizobium/Ensifer group</taxon>
        <taxon>Sinorhizobium</taxon>
    </lineage>
</organism>
<evidence type="ECO:0000313" key="4">
    <source>
        <dbReference type="EMBL" id="WEX85484.1"/>
    </source>
</evidence>